<accession>A0A0A0HVZ5</accession>
<gene>
    <name evidence="1" type="ORF">Z955_15300</name>
</gene>
<evidence type="ECO:0000313" key="2">
    <source>
        <dbReference type="Proteomes" id="UP000030014"/>
    </source>
</evidence>
<evidence type="ECO:0000313" key="1">
    <source>
        <dbReference type="EMBL" id="KGM93339.1"/>
    </source>
</evidence>
<organism evidence="1 2">
    <name type="scientific">Clostridium botulinum C/D str. DC5</name>
    <dbReference type="NCBI Taxonomy" id="1443128"/>
    <lineage>
        <taxon>Bacteria</taxon>
        <taxon>Bacillati</taxon>
        <taxon>Bacillota</taxon>
        <taxon>Clostridia</taxon>
        <taxon>Eubacteriales</taxon>
        <taxon>Clostridiaceae</taxon>
        <taxon>Clostridium</taxon>
    </lineage>
</organism>
<dbReference type="AlphaFoldDB" id="A0A0A0HVZ5"/>
<name>A0A0A0HVZ5_CLOBO</name>
<dbReference type="EMBL" id="JDRY01000170">
    <property type="protein sequence ID" value="KGM93339.1"/>
    <property type="molecule type" value="Genomic_DNA"/>
</dbReference>
<sequence length="88" mass="10320">MNIKKWISSKSIKVDLNKLKRVYHINQYRHIKESGRMRIMAVSMATIPVIKGESAIQMLEALKKPTITKESIEERKKQMKGIIIRRVK</sequence>
<proteinExistence type="predicted"/>
<dbReference type="RefSeq" id="WP_013720913.1">
    <property type="nucleotide sequence ID" value="NZ_JDRY01000170.1"/>
</dbReference>
<reference evidence="1 2" key="1">
    <citation type="submission" date="2014-01" db="EMBL/GenBank/DDBJ databases">
        <title>Plasmidome dynamics in the species complex Clostridium novyi sensu lato converts strains of independent lineages into distinctly different pathogens.</title>
        <authorList>
            <person name="Skarin H."/>
            <person name="Segerman B."/>
        </authorList>
    </citation>
    <scope>NUCLEOTIDE SEQUENCE [LARGE SCALE GENOMIC DNA]</scope>
    <source>
        <strain evidence="1 2">DC5</strain>
    </source>
</reference>
<protein>
    <submittedName>
        <fullName evidence="1">Uncharacterized protein</fullName>
    </submittedName>
</protein>
<comment type="caution">
    <text evidence="1">The sequence shown here is derived from an EMBL/GenBank/DDBJ whole genome shotgun (WGS) entry which is preliminary data.</text>
</comment>
<dbReference type="Proteomes" id="UP000030014">
    <property type="component" value="Unassembled WGS sequence"/>
</dbReference>